<protein>
    <submittedName>
        <fullName evidence="1">Uncharacterized protein</fullName>
    </submittedName>
</protein>
<evidence type="ECO:0000313" key="1">
    <source>
        <dbReference type="EMBL" id="BCI51272.1"/>
    </source>
</evidence>
<accession>A0A6S6NZK1</accession>
<reference evidence="1 2" key="1">
    <citation type="submission" date="2020-07" db="EMBL/GenBank/DDBJ databases">
        <title>Complete genome sequence of Mycolicibacterium litorale like strain isolated from cardiac implantable electronic device infection.</title>
        <authorList>
            <person name="Fukano H."/>
            <person name="Miyama H."/>
            <person name="Hoshino Y."/>
        </authorList>
    </citation>
    <scope>NUCLEOTIDE SEQUENCE [LARGE SCALE GENOMIC DNA]</scope>
    <source>
        <strain evidence="1 2">NIIDNTM18</strain>
    </source>
</reference>
<dbReference type="AlphaFoldDB" id="A0A6S6NZK1"/>
<name>A0A6S6NZK1_9MYCO</name>
<gene>
    <name evidence="1" type="ORF">NIIDNTM18_05500</name>
</gene>
<evidence type="ECO:0000313" key="2">
    <source>
        <dbReference type="Proteomes" id="UP000515734"/>
    </source>
</evidence>
<dbReference type="Proteomes" id="UP000515734">
    <property type="component" value="Chromosome"/>
</dbReference>
<organism evidence="1 2">
    <name type="scientific">Mycolicibacterium litorale</name>
    <dbReference type="NCBI Taxonomy" id="758802"/>
    <lineage>
        <taxon>Bacteria</taxon>
        <taxon>Bacillati</taxon>
        <taxon>Actinomycetota</taxon>
        <taxon>Actinomycetes</taxon>
        <taxon>Mycobacteriales</taxon>
        <taxon>Mycobacteriaceae</taxon>
        <taxon>Mycolicibacterium</taxon>
    </lineage>
</organism>
<sequence length="47" mass="5361">MVPLSEVDALSWRSEANVVVAEGYRFVQDPDGKTWIPQEVTDRLPRC</sequence>
<dbReference type="EMBL" id="AP023287">
    <property type="protein sequence ID" value="BCI51272.1"/>
    <property type="molecule type" value="Genomic_DNA"/>
</dbReference>
<proteinExistence type="predicted"/>